<dbReference type="Proteomes" id="UP000048948">
    <property type="component" value="Unassembled WGS sequence"/>
</dbReference>
<evidence type="ECO:0000313" key="6">
    <source>
        <dbReference type="EMBL" id="CNV62353.1"/>
    </source>
</evidence>
<evidence type="ECO:0000313" key="19">
    <source>
        <dbReference type="Proteomes" id="UP000048600"/>
    </source>
</evidence>
<dbReference type="EMBL" id="CSAD01000159">
    <property type="protein sequence ID" value="COV27282.1"/>
    <property type="molecule type" value="Genomic_DNA"/>
</dbReference>
<evidence type="ECO:0000313" key="20">
    <source>
        <dbReference type="Proteomes" id="UP000048948"/>
    </source>
</evidence>
<dbReference type="Proteomes" id="UP000048600">
    <property type="component" value="Unassembled WGS sequence"/>
</dbReference>
<dbReference type="EMBL" id="CNFT01000032">
    <property type="protein sequence ID" value="CKQ85449.1"/>
    <property type="molecule type" value="Genomic_DNA"/>
</dbReference>
<dbReference type="EMBL" id="CFOE01000163">
    <property type="protein sequence ID" value="CFE39192.1"/>
    <property type="molecule type" value="Genomic_DNA"/>
</dbReference>
<evidence type="ECO:0000313" key="22">
    <source>
        <dbReference type="Proteomes" id="UP000050164"/>
    </source>
</evidence>
<dbReference type="EMBL" id="CSAJ01000540">
    <property type="protein sequence ID" value="COW84684.1"/>
    <property type="molecule type" value="Genomic_DNA"/>
</dbReference>
<evidence type="ECO:0000313" key="17">
    <source>
        <dbReference type="Proteomes" id="UP000046680"/>
    </source>
</evidence>
<reference evidence="11" key="1">
    <citation type="submission" date="2015-03" db="EMBL/GenBank/DDBJ databases">
        <authorList>
            <consortium name="Pathogen Informatics"/>
            <person name="Murphy D."/>
        </authorList>
    </citation>
    <scope>NUCLEOTIDE SEQUENCE</scope>
    <source>
        <strain evidence="11">N09902308</strain>
    </source>
</reference>
<dbReference type="EMBL" id="CSBK01003068">
    <property type="protein sequence ID" value="CPA54982.1"/>
    <property type="molecule type" value="Genomic_DNA"/>
</dbReference>
<dbReference type="Proteomes" id="UP000039021">
    <property type="component" value="Unassembled WGS sequence"/>
</dbReference>
<dbReference type="EMBL" id="CSAE01000171">
    <property type="protein sequence ID" value="COV66420.1"/>
    <property type="molecule type" value="Genomic_DNA"/>
</dbReference>
<evidence type="ECO:0000313" key="10">
    <source>
        <dbReference type="EMBL" id="COX04016.1"/>
    </source>
</evidence>
<dbReference type="EMBL" id="CNGE01000477">
    <property type="protein sequence ID" value="CKS83129.1"/>
    <property type="molecule type" value="Genomic_DNA"/>
</dbReference>
<dbReference type="Proteomes" id="UP000050164">
    <property type="component" value="Unassembled WGS sequence"/>
</dbReference>
<evidence type="ECO:0000313" key="7">
    <source>
        <dbReference type="EMBL" id="COV27282.1"/>
    </source>
</evidence>
<dbReference type="EMBL" id="CHKL01000594">
    <property type="protein sequence ID" value="COX04016.1"/>
    <property type="molecule type" value="Genomic_DNA"/>
</dbReference>
<evidence type="ECO:0000313" key="21">
    <source>
        <dbReference type="Proteomes" id="UP000049023"/>
    </source>
</evidence>
<protein>
    <submittedName>
        <fullName evidence="8">Uncharacterized protein</fullName>
    </submittedName>
</protein>
<dbReference type="Proteomes" id="UP000038802">
    <property type="component" value="Unassembled WGS sequence"/>
</dbReference>
<evidence type="ECO:0000313" key="12">
    <source>
        <dbReference type="Proteomes" id="UP000038802"/>
    </source>
</evidence>
<reference evidence="12 13" key="2">
    <citation type="submission" date="2015-03" db="EMBL/GenBank/DDBJ databases">
        <authorList>
            <consortium name="Pathogen Informatics"/>
        </authorList>
    </citation>
    <scope>NUCLEOTIDE SEQUENCE [LARGE SCALE GENOMIC DNA]</scope>
    <source>
        <strain evidence="5 20">Bir 172</strain>
        <strain evidence="3 22">Bir 185</strain>
        <strain evidence="4 21">Bir 187</strain>
        <strain evidence="2 17">C09601061</strain>
        <strain evidence="6 14">D00501624</strain>
        <strain evidence="7 16">G09801536</strain>
        <strain evidence="1 18">G09901357</strain>
        <strain evidence="12">K00500041</strain>
        <strain evidence="9 15">M09401471</strain>
        <strain evidence="13">N09902308</strain>
        <strain evidence="10 19">P00601463</strain>
    </source>
</reference>
<accession>A0A0U0SVA1</accession>
<evidence type="ECO:0000313" key="15">
    <source>
        <dbReference type="Proteomes" id="UP000044938"/>
    </source>
</evidence>
<dbReference type="EMBL" id="CGCX01000167">
    <property type="protein sequence ID" value="CFR68793.1"/>
    <property type="molecule type" value="Genomic_DNA"/>
</dbReference>
<proteinExistence type="predicted"/>
<dbReference type="EMBL" id="CNFU01000045">
    <property type="protein sequence ID" value="CKQ98440.1"/>
    <property type="molecule type" value="Genomic_DNA"/>
</dbReference>
<evidence type="ECO:0000313" key="13">
    <source>
        <dbReference type="Proteomes" id="UP000039021"/>
    </source>
</evidence>
<evidence type="ECO:0000313" key="5">
    <source>
        <dbReference type="EMBL" id="CKS83129.1"/>
    </source>
</evidence>
<evidence type="ECO:0000313" key="14">
    <source>
        <dbReference type="Proteomes" id="UP000039217"/>
    </source>
</evidence>
<dbReference type="Proteomes" id="UP000048289">
    <property type="component" value="Unassembled WGS sequence"/>
</dbReference>
<sequence>MRASSGMIGTIRGPICLSRNTSLNVRTVAMVVATSWCPEPFFSGA</sequence>
<evidence type="ECO:0000313" key="18">
    <source>
        <dbReference type="Proteomes" id="UP000048289"/>
    </source>
</evidence>
<reference evidence="8" key="3">
    <citation type="submission" date="2015-03" db="EMBL/GenBank/DDBJ databases">
        <authorList>
            <person name="Murphy D."/>
        </authorList>
    </citation>
    <scope>NUCLEOTIDE SEQUENCE [LARGE SCALE GENOMIC DNA]</scope>
    <source>
        <strain evidence="8">K00500041</strain>
    </source>
</reference>
<dbReference type="Proteomes" id="UP000039217">
    <property type="component" value="Unassembled WGS sequence"/>
</dbReference>
<name>A0A0U0SVA1_MYCTX</name>
<evidence type="ECO:0000313" key="9">
    <source>
        <dbReference type="EMBL" id="COW84684.1"/>
    </source>
</evidence>
<dbReference type="AlphaFoldDB" id="A0A0U0SVA1"/>
<organism evidence="8 12">
    <name type="scientific">Mycobacterium tuberculosis</name>
    <dbReference type="NCBI Taxonomy" id="1773"/>
    <lineage>
        <taxon>Bacteria</taxon>
        <taxon>Bacillati</taxon>
        <taxon>Actinomycetota</taxon>
        <taxon>Actinomycetes</taxon>
        <taxon>Mycobacteriales</taxon>
        <taxon>Mycobacteriaceae</taxon>
        <taxon>Mycobacterium</taxon>
        <taxon>Mycobacterium tuberculosis complex</taxon>
    </lineage>
</organism>
<dbReference type="Proteomes" id="UP000046680">
    <property type="component" value="Unassembled WGS sequence"/>
</dbReference>
<evidence type="ECO:0000313" key="8">
    <source>
        <dbReference type="EMBL" id="COV66420.1"/>
    </source>
</evidence>
<gene>
    <name evidence="2" type="ORF">ERS007657_00702</name>
    <name evidence="6" type="ORF">ERS007661_02826</name>
    <name evidence="7" type="ORF">ERS007679_01475</name>
    <name evidence="1" type="ORF">ERS007681_01565</name>
    <name evidence="8" type="ORF">ERS007703_01821</name>
    <name evidence="9" type="ORF">ERS007720_03400</name>
    <name evidence="11" type="ORF">ERS007739_04679</name>
    <name evidence="10" type="ORF">ERS007741_03678</name>
    <name evidence="5" type="ORF">ERS027646_02531</name>
    <name evidence="3" type="ORF">ERS027659_00260</name>
    <name evidence="4" type="ORF">ERS027661_00395</name>
</gene>
<dbReference type="Proteomes" id="UP000044938">
    <property type="component" value="Unassembled WGS sequence"/>
</dbReference>
<dbReference type="Proteomes" id="UP000049023">
    <property type="component" value="Unassembled WGS sequence"/>
</dbReference>
<evidence type="ECO:0000313" key="16">
    <source>
        <dbReference type="Proteomes" id="UP000045842"/>
    </source>
</evidence>
<evidence type="ECO:0000313" key="3">
    <source>
        <dbReference type="EMBL" id="CKQ85449.1"/>
    </source>
</evidence>
<dbReference type="Proteomes" id="UP000045842">
    <property type="component" value="Unassembled WGS sequence"/>
</dbReference>
<evidence type="ECO:0000313" key="1">
    <source>
        <dbReference type="EMBL" id="CFE39192.1"/>
    </source>
</evidence>
<evidence type="ECO:0000313" key="11">
    <source>
        <dbReference type="EMBL" id="CPA54982.1"/>
    </source>
</evidence>
<evidence type="ECO:0000313" key="2">
    <source>
        <dbReference type="EMBL" id="CFR68793.1"/>
    </source>
</evidence>
<dbReference type="EMBL" id="CQQC01001083">
    <property type="protein sequence ID" value="CNV62353.1"/>
    <property type="molecule type" value="Genomic_DNA"/>
</dbReference>
<evidence type="ECO:0000313" key="4">
    <source>
        <dbReference type="EMBL" id="CKQ98440.1"/>
    </source>
</evidence>